<feature type="region of interest" description="Disordered" evidence="9">
    <location>
        <begin position="178"/>
        <end position="236"/>
    </location>
</feature>
<dbReference type="OrthoDB" id="1280899at2759"/>
<evidence type="ECO:0000313" key="12">
    <source>
        <dbReference type="Proteomes" id="UP000734854"/>
    </source>
</evidence>
<keyword evidence="2" id="KW-0217">Developmental protein</keyword>
<feature type="compositionally biased region" description="Basic and acidic residues" evidence="9">
    <location>
        <begin position="284"/>
        <end position="295"/>
    </location>
</feature>
<comment type="caution">
    <text evidence="11">The sequence shown here is derived from an EMBL/GenBank/DDBJ whole genome shotgun (WGS) entry which is preliminary data.</text>
</comment>
<dbReference type="PANTHER" id="PTHR31083">
    <property type="entry name" value="UPSTREAM OF FLC PROTEIN (DUF966)"/>
    <property type="match status" value="1"/>
</dbReference>
<evidence type="ECO:0000256" key="3">
    <source>
        <dbReference type="ARBA" id="ARBA00022475"/>
    </source>
</evidence>
<name>A0A8J5FWS1_ZINOF</name>
<dbReference type="Proteomes" id="UP000734854">
    <property type="component" value="Unassembled WGS sequence"/>
</dbReference>
<dbReference type="PIRSF" id="PIRSF031043">
    <property type="entry name" value="UCP031043"/>
    <property type="match status" value="1"/>
</dbReference>
<dbReference type="GO" id="GO:0051258">
    <property type="term" value="P:protein polymerization"/>
    <property type="evidence" value="ECO:0007669"/>
    <property type="project" value="UniProtKB-ARBA"/>
</dbReference>
<evidence type="ECO:0000259" key="10">
    <source>
        <dbReference type="Pfam" id="PF06136"/>
    </source>
</evidence>
<reference evidence="11 12" key="1">
    <citation type="submission" date="2020-08" db="EMBL/GenBank/DDBJ databases">
        <title>Plant Genome Project.</title>
        <authorList>
            <person name="Zhang R.-G."/>
        </authorList>
    </citation>
    <scope>NUCLEOTIDE SEQUENCE [LARGE SCALE GENOMIC DNA]</scope>
    <source>
        <tissue evidence="11">Rhizome</tissue>
    </source>
</reference>
<evidence type="ECO:0000256" key="2">
    <source>
        <dbReference type="ARBA" id="ARBA00022473"/>
    </source>
</evidence>
<feature type="region of interest" description="Disordered" evidence="9">
    <location>
        <begin position="266"/>
        <end position="315"/>
    </location>
</feature>
<dbReference type="InterPro" id="IPR021182">
    <property type="entry name" value="SOK_magnoliopsida"/>
</dbReference>
<evidence type="ECO:0000313" key="11">
    <source>
        <dbReference type="EMBL" id="KAG6491907.1"/>
    </source>
</evidence>
<dbReference type="InterPro" id="IPR048351">
    <property type="entry name" value="SOK_DIX"/>
</dbReference>
<feature type="domain" description="SOSEKI DIX-like" evidence="10">
    <location>
        <begin position="33"/>
        <end position="121"/>
    </location>
</feature>
<dbReference type="EMBL" id="JACMSC010000013">
    <property type="protein sequence ID" value="KAG6491907.1"/>
    <property type="molecule type" value="Genomic_DNA"/>
</dbReference>
<keyword evidence="12" id="KW-1185">Reference proteome</keyword>
<evidence type="ECO:0000256" key="5">
    <source>
        <dbReference type="ARBA" id="ARBA00023136"/>
    </source>
</evidence>
<keyword evidence="3" id="KW-1003">Cell membrane</keyword>
<feature type="compositionally biased region" description="Basic and acidic residues" evidence="9">
    <location>
        <begin position="302"/>
        <end position="315"/>
    </location>
</feature>
<feature type="region of interest" description="Disordered" evidence="9">
    <location>
        <begin position="1"/>
        <end position="27"/>
    </location>
</feature>
<dbReference type="GO" id="GO:0005886">
    <property type="term" value="C:plasma membrane"/>
    <property type="evidence" value="ECO:0007669"/>
    <property type="project" value="UniProtKB-SubCell"/>
</dbReference>
<accession>A0A8J5FWS1</accession>
<protein>
    <recommendedName>
        <fullName evidence="10">SOSEKI DIX-like domain-containing protein</fullName>
    </recommendedName>
</protein>
<evidence type="ECO:0000256" key="8">
    <source>
        <dbReference type="ARBA" id="ARBA00046534"/>
    </source>
</evidence>
<dbReference type="GO" id="GO:0051301">
    <property type="term" value="P:cell division"/>
    <property type="evidence" value="ECO:0007669"/>
    <property type="project" value="UniProtKB-KW"/>
</dbReference>
<feature type="compositionally biased region" description="Low complexity" evidence="9">
    <location>
        <begin position="178"/>
        <end position="189"/>
    </location>
</feature>
<dbReference type="AlphaFoldDB" id="A0A8J5FWS1"/>
<organism evidence="11 12">
    <name type="scientific">Zingiber officinale</name>
    <name type="common">Ginger</name>
    <name type="synonym">Amomum zingiber</name>
    <dbReference type="NCBI Taxonomy" id="94328"/>
    <lineage>
        <taxon>Eukaryota</taxon>
        <taxon>Viridiplantae</taxon>
        <taxon>Streptophyta</taxon>
        <taxon>Embryophyta</taxon>
        <taxon>Tracheophyta</taxon>
        <taxon>Spermatophyta</taxon>
        <taxon>Magnoliopsida</taxon>
        <taxon>Liliopsida</taxon>
        <taxon>Zingiberales</taxon>
        <taxon>Zingiberaceae</taxon>
        <taxon>Zingiber</taxon>
    </lineage>
</organism>
<comment type="subunit">
    <text evidence="8">Homodimer. Forms long polymer filaments with other SOKs proteins polymers (e.g. SOK1, SOK2, SOK3 and SOK4) crucial for polar localization and biological activity. Binds to ANGUSTIFOLIA (AN).</text>
</comment>
<comment type="subcellular location">
    <subcellularLocation>
        <location evidence="1">Cell membrane</location>
        <topology evidence="1">Peripheral membrane protein</topology>
        <orientation evidence="1">Cytoplasmic side</orientation>
    </subcellularLocation>
</comment>
<evidence type="ECO:0000256" key="9">
    <source>
        <dbReference type="SAM" id="MobiDB-lite"/>
    </source>
</evidence>
<sequence>MSGGPFSRGRPWRDRETSPERNKVWKEPKPSKVPVVYYLSRDGHLEHPHFMEVALSSSDGLYLRDVIDRLDLLRGEGMTDLYSWSSKRSYKNGFVWHDLSEDDLIRPAHGYEYVLKGSELLRPVSLLRSHEKSSFGAREPLLRFPKSSHDESRRNRAPWSSSGLSEYRVYKIDMEASSATKAADASTQTEDWRSRRRSDRAETPVTEAVDPATTELERKEISPPPSSSTSTEIISTENENPAVVSYAGERTRASAALIHLLSCGSVTTRDHDGRSALSNVRTRGGRDSGRAKETDGSMEDSDSVRMRLQDKLELH</sequence>
<evidence type="ECO:0000256" key="6">
    <source>
        <dbReference type="ARBA" id="ARBA00023306"/>
    </source>
</evidence>
<gene>
    <name evidence="11" type="ORF">ZIOFF_046848</name>
</gene>
<dbReference type="InterPro" id="IPR010369">
    <property type="entry name" value="SOK"/>
</dbReference>
<feature type="compositionally biased region" description="Low complexity" evidence="9">
    <location>
        <begin position="227"/>
        <end position="236"/>
    </location>
</feature>
<evidence type="ECO:0000256" key="1">
    <source>
        <dbReference type="ARBA" id="ARBA00004413"/>
    </source>
</evidence>
<keyword evidence="4" id="KW-0132">Cell division</keyword>
<feature type="compositionally biased region" description="Basic and acidic residues" evidence="9">
    <location>
        <begin position="11"/>
        <end position="27"/>
    </location>
</feature>
<comment type="similarity">
    <text evidence="7">Belongs to the SOSEKI family.</text>
</comment>
<keyword evidence="5" id="KW-0472">Membrane</keyword>
<evidence type="ECO:0000256" key="4">
    <source>
        <dbReference type="ARBA" id="ARBA00022618"/>
    </source>
</evidence>
<dbReference type="Pfam" id="PF06136">
    <property type="entry name" value="SOK"/>
    <property type="match status" value="1"/>
</dbReference>
<dbReference type="PANTHER" id="PTHR31083:SF4">
    <property type="entry name" value="PROTEIN SOSEKI 4-RELATED"/>
    <property type="match status" value="1"/>
</dbReference>
<evidence type="ECO:0000256" key="7">
    <source>
        <dbReference type="ARBA" id="ARBA00024211"/>
    </source>
</evidence>
<proteinExistence type="inferred from homology"/>
<keyword evidence="6" id="KW-0131">Cell cycle</keyword>